<dbReference type="EMBL" id="BFBB01000010">
    <property type="protein sequence ID" value="GBF52095.1"/>
    <property type="molecule type" value="Genomic_DNA"/>
</dbReference>
<protein>
    <submittedName>
        <fullName evidence="1">Ig-like protein</fullName>
    </submittedName>
</protein>
<evidence type="ECO:0000313" key="1">
    <source>
        <dbReference type="EMBL" id="GBF52095.1"/>
    </source>
</evidence>
<proteinExistence type="predicted"/>
<reference evidence="1 2" key="1">
    <citation type="submission" date="2018-02" db="EMBL/GenBank/DDBJ databases">
        <title>Novel Leptospira species isolated from soil and water in Japan.</title>
        <authorList>
            <person name="Nakao R."/>
            <person name="Masuzawa T."/>
        </authorList>
    </citation>
    <scope>NUCLEOTIDE SEQUENCE [LARGE SCALE GENOMIC DNA]</scope>
    <source>
        <strain evidence="1 2">YH101</strain>
    </source>
</reference>
<accession>A0A2P2E5D1</accession>
<organism evidence="1 2">
    <name type="scientific">Leptospira ryugenii</name>
    <dbReference type="NCBI Taxonomy" id="1917863"/>
    <lineage>
        <taxon>Bacteria</taxon>
        <taxon>Pseudomonadati</taxon>
        <taxon>Spirochaetota</taxon>
        <taxon>Spirochaetia</taxon>
        <taxon>Leptospirales</taxon>
        <taxon>Leptospiraceae</taxon>
        <taxon>Leptospira</taxon>
    </lineage>
</organism>
<dbReference type="Proteomes" id="UP000245133">
    <property type="component" value="Unassembled WGS sequence"/>
</dbReference>
<dbReference type="AlphaFoldDB" id="A0A2P2E5D1"/>
<evidence type="ECO:0000313" key="2">
    <source>
        <dbReference type="Proteomes" id="UP000245133"/>
    </source>
</evidence>
<sequence>MFAELESSCNGTTAFGNAGTGGDFNLLQSNTAPAGYPYYMISVDTTAKDVNNVSFPSTFNFSMEAK</sequence>
<keyword evidence="2" id="KW-1185">Reference proteome</keyword>
<comment type="caution">
    <text evidence="1">The sequence shown here is derived from an EMBL/GenBank/DDBJ whole genome shotgun (WGS) entry which is preliminary data.</text>
</comment>
<name>A0A2P2E5D1_9LEPT</name>
<gene>
    <name evidence="1" type="ORF">LPTSP4_36330</name>
</gene>